<evidence type="ECO:0000256" key="1">
    <source>
        <dbReference type="SAM" id="MobiDB-lite"/>
    </source>
</evidence>
<dbReference type="EMBL" id="PQIB02000007">
    <property type="protein sequence ID" value="RLN08831.1"/>
    <property type="molecule type" value="Genomic_DNA"/>
</dbReference>
<feature type="region of interest" description="Disordered" evidence="1">
    <location>
        <begin position="1"/>
        <end position="51"/>
    </location>
</feature>
<name>A0A3L6RSQ4_PANMI</name>
<dbReference type="AlphaFoldDB" id="A0A3L6RSQ4"/>
<feature type="compositionally biased region" description="Polar residues" evidence="1">
    <location>
        <begin position="21"/>
        <end position="34"/>
    </location>
</feature>
<accession>A0A3L6RSQ4</accession>
<gene>
    <name evidence="2" type="ORF">C2845_PM11G26410</name>
</gene>
<keyword evidence="3" id="KW-1185">Reference proteome</keyword>
<proteinExistence type="predicted"/>
<protein>
    <submittedName>
        <fullName evidence="2">Uncharacterized protein</fullName>
    </submittedName>
</protein>
<dbReference type="Proteomes" id="UP000275267">
    <property type="component" value="Unassembled WGS sequence"/>
</dbReference>
<comment type="caution">
    <text evidence="2">The sequence shown here is derived from an EMBL/GenBank/DDBJ whole genome shotgun (WGS) entry which is preliminary data.</text>
</comment>
<organism evidence="2 3">
    <name type="scientific">Panicum miliaceum</name>
    <name type="common">Proso millet</name>
    <name type="synonym">Broomcorn millet</name>
    <dbReference type="NCBI Taxonomy" id="4540"/>
    <lineage>
        <taxon>Eukaryota</taxon>
        <taxon>Viridiplantae</taxon>
        <taxon>Streptophyta</taxon>
        <taxon>Embryophyta</taxon>
        <taxon>Tracheophyta</taxon>
        <taxon>Spermatophyta</taxon>
        <taxon>Magnoliopsida</taxon>
        <taxon>Liliopsida</taxon>
        <taxon>Poales</taxon>
        <taxon>Poaceae</taxon>
        <taxon>PACMAD clade</taxon>
        <taxon>Panicoideae</taxon>
        <taxon>Panicodae</taxon>
        <taxon>Paniceae</taxon>
        <taxon>Panicinae</taxon>
        <taxon>Panicum</taxon>
        <taxon>Panicum sect. Panicum</taxon>
    </lineage>
</organism>
<reference evidence="3" key="1">
    <citation type="journal article" date="2019" name="Nat. Commun.">
        <title>The genome of broomcorn millet.</title>
        <authorList>
            <person name="Zou C."/>
            <person name="Miki D."/>
            <person name="Li D."/>
            <person name="Tang Q."/>
            <person name="Xiao L."/>
            <person name="Rajput S."/>
            <person name="Deng P."/>
            <person name="Jia W."/>
            <person name="Huang R."/>
            <person name="Zhang M."/>
            <person name="Sun Y."/>
            <person name="Hu J."/>
            <person name="Fu X."/>
            <person name="Schnable P.S."/>
            <person name="Li F."/>
            <person name="Zhang H."/>
            <person name="Feng B."/>
            <person name="Zhu X."/>
            <person name="Liu R."/>
            <person name="Schnable J.C."/>
            <person name="Zhu J.-K."/>
            <person name="Zhang H."/>
        </authorList>
    </citation>
    <scope>NUCLEOTIDE SEQUENCE [LARGE SCALE GENOMIC DNA]</scope>
</reference>
<evidence type="ECO:0000313" key="3">
    <source>
        <dbReference type="Proteomes" id="UP000275267"/>
    </source>
</evidence>
<sequence length="51" mass="5187">MAPAGDVSSRGRLLEPPEPSAPQQKDVTGSQSSPPAADASGKLPNHAHVLE</sequence>
<evidence type="ECO:0000313" key="2">
    <source>
        <dbReference type="EMBL" id="RLN08831.1"/>
    </source>
</evidence>